<organism evidence="3 4">
    <name type="scientific">Fannyhessea vaginae PB189-T1-4</name>
    <dbReference type="NCBI Taxonomy" id="866774"/>
    <lineage>
        <taxon>Bacteria</taxon>
        <taxon>Bacillati</taxon>
        <taxon>Actinomycetota</taxon>
        <taxon>Coriobacteriia</taxon>
        <taxon>Coriobacteriales</taxon>
        <taxon>Atopobiaceae</taxon>
        <taxon>Fannyhessea</taxon>
    </lineage>
</organism>
<name>A0ABN0B083_9ACTN</name>
<evidence type="ECO:0000313" key="3">
    <source>
        <dbReference type="EMBL" id="EFL44203.1"/>
    </source>
</evidence>
<gene>
    <name evidence="3" type="ORF">HMPREF9248_1056</name>
</gene>
<dbReference type="PANTHER" id="PTHR43022">
    <property type="entry name" value="PROTEIN SMF"/>
    <property type="match status" value="1"/>
</dbReference>
<comment type="similarity">
    <text evidence="1">Belongs to the DprA/Smf family.</text>
</comment>
<proteinExistence type="inferred from homology"/>
<dbReference type="SUPFAM" id="SSF102405">
    <property type="entry name" value="MCP/YpsA-like"/>
    <property type="match status" value="1"/>
</dbReference>
<evidence type="ECO:0000259" key="2">
    <source>
        <dbReference type="Pfam" id="PF02481"/>
    </source>
</evidence>
<dbReference type="Pfam" id="PF02481">
    <property type="entry name" value="DNA_processg_A"/>
    <property type="match status" value="1"/>
</dbReference>
<dbReference type="InterPro" id="IPR003488">
    <property type="entry name" value="DprA"/>
</dbReference>
<sequence>MRTQARIPPQLSWELHRGDVRWPLMLNDMPHEPETLYGMGNWEILQRPCISIIGARKATPYGLAIAKMAGRISAECNLVVVSGGAMGCDTAALRAARDAGGCICVVPGSGADVVYPASSRDVFEYAKTDKGCIVSLETWATPPRKYSFPKRNHIIAALSHVLIITEAAHKSGTMTTAEVAMNLGRTLYACPGSIFSPLSTGVNALISDGAAMICSKADLECRISMDYGCLCLIDAEEHEREGRMLAALIANPMRADELACALDEPIVSVLSALGDYEIQGLVKRMLDGRFSPTEQALMYNQKH</sequence>
<dbReference type="RefSeq" id="WP_006303911.1">
    <property type="nucleotide sequence ID" value="NZ_AEDQ01000017.1"/>
</dbReference>
<dbReference type="InterPro" id="IPR057666">
    <property type="entry name" value="DrpA_SLOG"/>
</dbReference>
<protein>
    <submittedName>
        <fullName evidence="3">DNA protecting protein DprA</fullName>
    </submittedName>
</protein>
<dbReference type="EMBL" id="AEDQ01000017">
    <property type="protein sequence ID" value="EFL44203.1"/>
    <property type="molecule type" value="Genomic_DNA"/>
</dbReference>
<accession>A0ABN0B083</accession>
<dbReference type="PANTHER" id="PTHR43022:SF1">
    <property type="entry name" value="PROTEIN SMF"/>
    <property type="match status" value="1"/>
</dbReference>
<dbReference type="Gene3D" id="3.40.50.450">
    <property type="match status" value="1"/>
</dbReference>
<dbReference type="Proteomes" id="UP000004431">
    <property type="component" value="Unassembled WGS sequence"/>
</dbReference>
<evidence type="ECO:0000313" key="4">
    <source>
        <dbReference type="Proteomes" id="UP000004431"/>
    </source>
</evidence>
<keyword evidence="4" id="KW-1185">Reference proteome</keyword>
<reference evidence="3 4" key="1">
    <citation type="submission" date="2010-08" db="EMBL/GenBank/DDBJ databases">
        <authorList>
            <person name="Durkin A.S."/>
            <person name="Madupu R."/>
            <person name="Torralba M."/>
            <person name="Gillis M."/>
            <person name="Methe B."/>
            <person name="Sutton G."/>
            <person name="Nelson K.E."/>
        </authorList>
    </citation>
    <scope>NUCLEOTIDE SEQUENCE [LARGE SCALE GENOMIC DNA]</scope>
    <source>
        <strain evidence="3 4">PB189-T1-4</strain>
    </source>
</reference>
<evidence type="ECO:0000256" key="1">
    <source>
        <dbReference type="ARBA" id="ARBA00006525"/>
    </source>
</evidence>
<comment type="caution">
    <text evidence="3">The sequence shown here is derived from an EMBL/GenBank/DDBJ whole genome shotgun (WGS) entry which is preliminary data.</text>
</comment>
<feature type="domain" description="Smf/DprA SLOG" evidence="2">
    <location>
        <begin position="17"/>
        <end position="218"/>
    </location>
</feature>